<dbReference type="PANTHER" id="PTHR16079:SF4">
    <property type="entry name" value="E3 UBIQUITIN-PROTEIN LIGASE CHFR"/>
    <property type="match status" value="1"/>
</dbReference>
<dbReference type="Pfam" id="PF24245">
    <property type="entry name" value="INO80F"/>
    <property type="match status" value="1"/>
</dbReference>
<keyword evidence="3 6" id="KW-0863">Zinc-finger</keyword>
<dbReference type="PANTHER" id="PTHR16079">
    <property type="entry name" value="UBIQUITIN LIGASE PROTEIN CHFR"/>
    <property type="match status" value="1"/>
</dbReference>
<dbReference type="Gene3D" id="3.30.40.10">
    <property type="entry name" value="Zinc/RING finger domain, C3HC4 (zinc finger)"/>
    <property type="match status" value="1"/>
</dbReference>
<sequence length="1228" mass="135965">MAEAEKAGPAPVDLERELTCSICTDLLYQPLTLLDCLHTFCGACLKEWFAFQASTATSIHPYTCPSCRASVRATKPNATVTTLLDMFIQAHPHRGKSEQEKQADRDKFKYGDVVMPKLRRRAVQDEDEERRVLEEVQQLSLREVGIDSTTNVATVDHLEPPRERRRRERREHSGDRRERSADTRGADRRSGSRNQAGVSSATREVVPPRVIEHQSSLRSLLSASELDSQEMEEEIMRQIMEEGLLDGIDLNNIDVAQEDEISERIAQAYRRRQEQKRRERRERRERLAREGQISASGTSTPEIRSPPAREDDPQRRRTHARSSSSTPIPRDRDNRPPVSRPGLLDVANQGSRTRHTRSSSQGSSRSAREHRPTPLAVSSTRAHNNSQPELLGPTSALANNSDRRRQSDNEQRSTLEGRDQFRSSLQTHTFSNPDSPRRAAFNFITNSENPTTGSPVVASPVTSPISSVPPPATAPAVSASRRTTDPTGIRQPRAPHTTTPPTATPPTFPRSTTDPAIGQSHSPAASATAPAAPPTMYPEPRISCRGCGRDHIEYELHYNCSQCDEGGYNLCQPCYRRGKGCNHWFGFGWAAWPAYQAKAPPGGYPANHDLPHIMRGHRFRKPQARLTETAAAATPHVLQSEDDPSHRLESGVFCDRCAQWADGCYWKCDYCNEGEWGYCNDCVNQGRHCTHALLPISHVGRERASLSSTPAATNTERPSTPRSNHLAPPSALDSSPPTSPPLTPKAASLISGPGHVTLAKSTYRPLTFTTLCNICTYPIPPSHTRYHCLQCNSGDYDICSGCYQKLVLSGRISKEDGMHGWRRCLRRHRMIVVGFEDRDGGQRRVVVRDLVGGFSLRDETESVSPPSPSQPAHAEKWTWRDTDGSRQQFRSPNMPRSALSTQRFPPDGGVGLRIQARWSYFPAEGVTDELAFPKFAEITEAEDINGDWCWGVYAGTKGLFPGGYGRVVGGSGEREAARALSQADLPPSVEKAYYKKCIDLRRRITDIEESNDGTRVRIRRLHRGIQKMRLERAFLLEQLQKHMEFNMDDSDRSSSPPPTPTDKPLRSKRSHRKGTPPAGSQTGGAASAQQESPSNSHHQPLLHAMNPMSSAQSTPDPSRSNNPFFTNVGATATSPHAVNGNAQAILPPLHSLPPLQPHRAPEPTRGAYFDPVNDEARPPPGETDPEYAGRRRTLSGTNPPVSEPREVQNGDTEMTDAAGSGFTSVNRG</sequence>
<evidence type="ECO:0000259" key="8">
    <source>
        <dbReference type="PROSITE" id="PS50089"/>
    </source>
</evidence>
<dbReference type="RefSeq" id="XP_018029839.1">
    <property type="nucleotide sequence ID" value="XM_018185308.1"/>
</dbReference>
<feature type="compositionally biased region" description="Polar residues" evidence="7">
    <location>
        <begin position="192"/>
        <end position="202"/>
    </location>
</feature>
<feature type="compositionally biased region" description="Low complexity" evidence="7">
    <location>
        <begin position="450"/>
        <end position="466"/>
    </location>
</feature>
<feature type="region of interest" description="Disordered" evidence="7">
    <location>
        <begin position="269"/>
        <end position="537"/>
    </location>
</feature>
<dbReference type="Pfam" id="PF00569">
    <property type="entry name" value="ZZ"/>
    <property type="match status" value="1"/>
</dbReference>
<evidence type="ECO:0000256" key="4">
    <source>
        <dbReference type="ARBA" id="ARBA00022833"/>
    </source>
</evidence>
<dbReference type="Pfam" id="PF00097">
    <property type="entry name" value="zf-C3HC4"/>
    <property type="match status" value="1"/>
</dbReference>
<dbReference type="GO" id="GO:0008270">
    <property type="term" value="F:zinc ion binding"/>
    <property type="evidence" value="ECO:0007669"/>
    <property type="project" value="UniProtKB-KW"/>
</dbReference>
<dbReference type="GO" id="GO:0004842">
    <property type="term" value="F:ubiquitin-protein transferase activity"/>
    <property type="evidence" value="ECO:0007669"/>
    <property type="project" value="TreeGrafter"/>
</dbReference>
<feature type="compositionally biased region" description="Polar residues" evidence="7">
    <location>
        <begin position="422"/>
        <end position="434"/>
    </location>
</feature>
<feature type="compositionally biased region" description="Basic and acidic residues" evidence="7">
    <location>
        <begin position="401"/>
        <end position="421"/>
    </location>
</feature>
<evidence type="ECO:0000256" key="2">
    <source>
        <dbReference type="ARBA" id="ARBA00022723"/>
    </source>
</evidence>
<feature type="compositionally biased region" description="Low complexity" evidence="7">
    <location>
        <begin position="216"/>
        <end position="226"/>
    </location>
</feature>
<feature type="region of interest" description="Disordered" evidence="7">
    <location>
        <begin position="858"/>
        <end position="905"/>
    </location>
</feature>
<feature type="region of interest" description="Disordered" evidence="7">
    <location>
        <begin position="147"/>
        <end position="229"/>
    </location>
</feature>
<dbReference type="Proteomes" id="UP000077069">
    <property type="component" value="Unassembled WGS sequence"/>
</dbReference>
<dbReference type="SUPFAM" id="SSF57850">
    <property type="entry name" value="RING/U-box"/>
    <property type="match status" value="3"/>
</dbReference>
<gene>
    <name evidence="9" type="ORF">CC84DRAFT_1264415</name>
</gene>
<protein>
    <recommendedName>
        <fullName evidence="8">RING-type domain-containing protein</fullName>
    </recommendedName>
</protein>
<dbReference type="InterPro" id="IPR056513">
    <property type="entry name" value="INO80F"/>
</dbReference>
<dbReference type="InterPro" id="IPR000433">
    <property type="entry name" value="Znf_ZZ"/>
</dbReference>
<feature type="compositionally biased region" description="Polar residues" evidence="7">
    <location>
        <begin position="705"/>
        <end position="723"/>
    </location>
</feature>
<feature type="compositionally biased region" description="Low complexity" evidence="7">
    <location>
        <begin position="726"/>
        <end position="736"/>
    </location>
</feature>
<dbReference type="GO" id="GO:0005634">
    <property type="term" value="C:nucleus"/>
    <property type="evidence" value="ECO:0007669"/>
    <property type="project" value="UniProtKB-SubCell"/>
</dbReference>
<dbReference type="GO" id="GO:0006511">
    <property type="term" value="P:ubiquitin-dependent protein catabolic process"/>
    <property type="evidence" value="ECO:0007669"/>
    <property type="project" value="TreeGrafter"/>
</dbReference>
<evidence type="ECO:0000256" key="5">
    <source>
        <dbReference type="ARBA" id="ARBA00023242"/>
    </source>
</evidence>
<dbReference type="PROSITE" id="PS00518">
    <property type="entry name" value="ZF_RING_1"/>
    <property type="match status" value="1"/>
</dbReference>
<dbReference type="InterPro" id="IPR036028">
    <property type="entry name" value="SH3-like_dom_sf"/>
</dbReference>
<dbReference type="GO" id="GO:0016567">
    <property type="term" value="P:protein ubiquitination"/>
    <property type="evidence" value="ECO:0007669"/>
    <property type="project" value="TreeGrafter"/>
</dbReference>
<dbReference type="STRING" id="1460663.A0A177BVG5"/>
<feature type="compositionally biased region" description="Polar residues" evidence="7">
    <location>
        <begin position="376"/>
        <end position="388"/>
    </location>
</feature>
<feature type="compositionally biased region" description="Basic residues" evidence="7">
    <location>
        <begin position="269"/>
        <end position="281"/>
    </location>
</feature>
<feature type="compositionally biased region" description="Basic and acidic residues" evidence="7">
    <location>
        <begin position="170"/>
        <end position="190"/>
    </location>
</feature>
<feature type="compositionally biased region" description="Low complexity" evidence="7">
    <location>
        <begin position="492"/>
        <end position="501"/>
    </location>
</feature>
<accession>A0A177BVG5</accession>
<comment type="subcellular location">
    <subcellularLocation>
        <location evidence="1">Nucleus</location>
    </subcellularLocation>
</comment>
<dbReference type="EMBL" id="KV441562">
    <property type="protein sequence ID" value="OAF99473.1"/>
    <property type="molecule type" value="Genomic_DNA"/>
</dbReference>
<keyword evidence="10" id="KW-1185">Reference proteome</keyword>
<dbReference type="InterPro" id="IPR017907">
    <property type="entry name" value="Znf_RING_CS"/>
</dbReference>
<dbReference type="InterPro" id="IPR043145">
    <property type="entry name" value="Znf_ZZ_sf"/>
</dbReference>
<dbReference type="SMART" id="SM00291">
    <property type="entry name" value="ZnF_ZZ"/>
    <property type="match status" value="2"/>
</dbReference>
<dbReference type="SMART" id="SM00184">
    <property type="entry name" value="RING"/>
    <property type="match status" value="1"/>
</dbReference>
<feature type="compositionally biased region" description="Low complexity" evidence="7">
    <location>
        <begin position="1075"/>
        <end position="1089"/>
    </location>
</feature>
<evidence type="ECO:0000256" key="3">
    <source>
        <dbReference type="ARBA" id="ARBA00022771"/>
    </source>
</evidence>
<evidence type="ECO:0000256" key="1">
    <source>
        <dbReference type="ARBA" id="ARBA00004123"/>
    </source>
</evidence>
<feature type="compositionally biased region" description="Basic and acidic residues" evidence="7">
    <location>
        <begin position="873"/>
        <end position="884"/>
    </location>
</feature>
<feature type="region of interest" description="Disordered" evidence="7">
    <location>
        <begin position="1045"/>
        <end position="1228"/>
    </location>
</feature>
<evidence type="ECO:0000313" key="9">
    <source>
        <dbReference type="EMBL" id="OAF99473.1"/>
    </source>
</evidence>
<dbReference type="InterPro" id="IPR013083">
    <property type="entry name" value="Znf_RING/FYVE/PHD"/>
</dbReference>
<evidence type="ECO:0000256" key="6">
    <source>
        <dbReference type="PROSITE-ProRule" id="PRU00175"/>
    </source>
</evidence>
<dbReference type="PROSITE" id="PS50089">
    <property type="entry name" value="ZF_RING_2"/>
    <property type="match status" value="1"/>
</dbReference>
<dbReference type="CDD" id="cd02249">
    <property type="entry name" value="ZZ"/>
    <property type="match status" value="1"/>
</dbReference>
<dbReference type="InterPro" id="IPR018957">
    <property type="entry name" value="Znf_C3HC4_RING-type"/>
</dbReference>
<reference evidence="9 10" key="1">
    <citation type="submission" date="2016-05" db="EMBL/GenBank/DDBJ databases">
        <title>Comparative analysis of secretome profiles of manganese(II)-oxidizing ascomycete fungi.</title>
        <authorList>
            <consortium name="DOE Joint Genome Institute"/>
            <person name="Zeiner C.A."/>
            <person name="Purvine S.O."/>
            <person name="Zink E.M."/>
            <person name="Wu S."/>
            <person name="Pasa-Tolic L."/>
            <person name="Chaput D.L."/>
            <person name="Haridas S."/>
            <person name="Grigoriev I.V."/>
            <person name="Santelli C.M."/>
            <person name="Hansel C.M."/>
        </authorList>
    </citation>
    <scope>NUCLEOTIDE SEQUENCE [LARGE SCALE GENOMIC DNA]</scope>
    <source>
        <strain evidence="9 10">AP3s5-JAC2a</strain>
    </source>
</reference>
<dbReference type="InterPro" id="IPR001841">
    <property type="entry name" value="Znf_RING"/>
</dbReference>
<evidence type="ECO:0000256" key="7">
    <source>
        <dbReference type="SAM" id="MobiDB-lite"/>
    </source>
</evidence>
<dbReference type="GeneID" id="28768794"/>
<feature type="region of interest" description="Disordered" evidence="7">
    <location>
        <begin position="702"/>
        <end position="747"/>
    </location>
</feature>
<dbReference type="SUPFAM" id="SSF50044">
    <property type="entry name" value="SH3-domain"/>
    <property type="match status" value="1"/>
</dbReference>
<feature type="compositionally biased region" description="Polar residues" evidence="7">
    <location>
        <begin position="293"/>
        <end position="302"/>
    </location>
</feature>
<dbReference type="AlphaFoldDB" id="A0A177BVG5"/>
<feature type="domain" description="RING-type" evidence="8">
    <location>
        <begin position="20"/>
        <end position="68"/>
    </location>
</feature>
<keyword evidence="4" id="KW-0862">Zinc</keyword>
<name>A0A177BVG5_9PLEO</name>
<dbReference type="InterPro" id="IPR052256">
    <property type="entry name" value="E3_ubiquitin-ligase_CHFR"/>
</dbReference>
<evidence type="ECO:0000313" key="10">
    <source>
        <dbReference type="Proteomes" id="UP000077069"/>
    </source>
</evidence>
<dbReference type="InParanoid" id="A0A177BVG5"/>
<keyword evidence="5" id="KW-0539">Nucleus</keyword>
<dbReference type="Gene3D" id="3.30.60.90">
    <property type="match status" value="1"/>
</dbReference>
<proteinExistence type="predicted"/>
<dbReference type="OrthoDB" id="1305878at2759"/>
<organism evidence="9 10">
    <name type="scientific">Paraphaeosphaeria sporulosa</name>
    <dbReference type="NCBI Taxonomy" id="1460663"/>
    <lineage>
        <taxon>Eukaryota</taxon>
        <taxon>Fungi</taxon>
        <taxon>Dikarya</taxon>
        <taxon>Ascomycota</taxon>
        <taxon>Pezizomycotina</taxon>
        <taxon>Dothideomycetes</taxon>
        <taxon>Pleosporomycetidae</taxon>
        <taxon>Pleosporales</taxon>
        <taxon>Massarineae</taxon>
        <taxon>Didymosphaeriaceae</taxon>
        <taxon>Paraphaeosphaeria</taxon>
    </lineage>
</organism>
<dbReference type="FunFam" id="3.30.60.90:FF:000039">
    <property type="entry name" value="Uncharacterized protein"/>
    <property type="match status" value="1"/>
</dbReference>
<feature type="compositionally biased region" description="Polar residues" evidence="7">
    <location>
        <begin position="1107"/>
        <end position="1142"/>
    </location>
</feature>
<keyword evidence="2" id="KW-0479">Metal-binding</keyword>